<dbReference type="Gene3D" id="3.40.50.300">
    <property type="entry name" value="P-loop containing nucleotide triphosphate hydrolases"/>
    <property type="match status" value="1"/>
</dbReference>
<evidence type="ECO:0000313" key="1">
    <source>
        <dbReference type="EMBL" id="MBB3126836.1"/>
    </source>
</evidence>
<dbReference type="Proteomes" id="UP000517523">
    <property type="component" value="Unassembled WGS sequence"/>
</dbReference>
<comment type="caution">
    <text evidence="1">The sequence shown here is derived from an EMBL/GenBank/DDBJ whole genome shotgun (WGS) entry which is preliminary data.</text>
</comment>
<keyword evidence="1" id="KW-0808">Transferase</keyword>
<dbReference type="RefSeq" id="WP_183580675.1">
    <property type="nucleotide sequence ID" value="NZ_JACHXJ010000001.1"/>
</dbReference>
<protein>
    <submittedName>
        <fullName evidence="1">Putative kinase</fullName>
    </submittedName>
</protein>
<sequence length="180" mass="21171">MTDTLNIDEWLDWEGDRDRDSTLVVLMCGIAGSGKTTFSKRLEEQGFARLSIDEEVWNMHGRYGIDYPVEKYREYLDEAHASLRTKLASFIQDKKRVVVDSSFWSRSARDDYKRLIEHWGGEWKLIYLKVHPDELRKRLKVRSHRFDANAAFPITEETLNNFLNSFEEPQGEGEIVVEHE</sequence>
<dbReference type="Pfam" id="PF13671">
    <property type="entry name" value="AAA_33"/>
    <property type="match status" value="1"/>
</dbReference>
<accession>A0A839TJ49</accession>
<evidence type="ECO:0000313" key="2">
    <source>
        <dbReference type="Proteomes" id="UP000517523"/>
    </source>
</evidence>
<reference evidence="1 2" key="1">
    <citation type="submission" date="2020-08" db="EMBL/GenBank/DDBJ databases">
        <title>Genomic Encyclopedia of Type Strains, Phase III (KMG-III): the genomes of soil and plant-associated and newly described type strains.</title>
        <authorList>
            <person name="Whitman W."/>
        </authorList>
    </citation>
    <scope>NUCLEOTIDE SEQUENCE [LARGE SCALE GENOMIC DNA]</scope>
    <source>
        <strain evidence="1 2">CECT 5831</strain>
    </source>
</reference>
<name>A0A839TJ49_9BACL</name>
<dbReference type="EMBL" id="JACHXJ010000001">
    <property type="protein sequence ID" value="MBB3126836.1"/>
    <property type="molecule type" value="Genomic_DNA"/>
</dbReference>
<keyword evidence="1" id="KW-0418">Kinase</keyword>
<organism evidence="1 2">
    <name type="scientific">Paenibacillus rhizosphaerae</name>
    <dbReference type="NCBI Taxonomy" id="297318"/>
    <lineage>
        <taxon>Bacteria</taxon>
        <taxon>Bacillati</taxon>
        <taxon>Bacillota</taxon>
        <taxon>Bacilli</taxon>
        <taxon>Bacillales</taxon>
        <taxon>Paenibacillaceae</taxon>
        <taxon>Paenibacillus</taxon>
    </lineage>
</organism>
<dbReference type="SUPFAM" id="SSF52540">
    <property type="entry name" value="P-loop containing nucleoside triphosphate hydrolases"/>
    <property type="match status" value="1"/>
</dbReference>
<dbReference type="GO" id="GO:0016301">
    <property type="term" value="F:kinase activity"/>
    <property type="evidence" value="ECO:0007669"/>
    <property type="project" value="UniProtKB-KW"/>
</dbReference>
<dbReference type="InterPro" id="IPR027417">
    <property type="entry name" value="P-loop_NTPase"/>
</dbReference>
<dbReference type="AlphaFoldDB" id="A0A839TJ49"/>
<gene>
    <name evidence="1" type="ORF">FHS19_001490</name>
</gene>
<proteinExistence type="predicted"/>